<organism evidence="1 2">
    <name type="scientific">Gigaspora rosea</name>
    <dbReference type="NCBI Taxonomy" id="44941"/>
    <lineage>
        <taxon>Eukaryota</taxon>
        <taxon>Fungi</taxon>
        <taxon>Fungi incertae sedis</taxon>
        <taxon>Mucoromycota</taxon>
        <taxon>Glomeromycotina</taxon>
        <taxon>Glomeromycetes</taxon>
        <taxon>Diversisporales</taxon>
        <taxon>Gigasporaceae</taxon>
        <taxon>Gigaspora</taxon>
    </lineage>
</organism>
<feature type="non-terminal residue" evidence="1">
    <location>
        <position position="1"/>
    </location>
</feature>
<evidence type="ECO:0000313" key="1">
    <source>
        <dbReference type="EMBL" id="RIB02322.1"/>
    </source>
</evidence>
<comment type="caution">
    <text evidence="1">The sequence shown here is derived from an EMBL/GenBank/DDBJ whole genome shotgun (WGS) entry which is preliminary data.</text>
</comment>
<dbReference type="AlphaFoldDB" id="A0A397TW61"/>
<protein>
    <submittedName>
        <fullName evidence="1">Uncharacterized protein</fullName>
    </submittedName>
</protein>
<dbReference type="EMBL" id="QKWP01002736">
    <property type="protein sequence ID" value="RIB02322.1"/>
    <property type="molecule type" value="Genomic_DNA"/>
</dbReference>
<evidence type="ECO:0000313" key="2">
    <source>
        <dbReference type="Proteomes" id="UP000266673"/>
    </source>
</evidence>
<accession>A0A397TW61</accession>
<keyword evidence="2" id="KW-1185">Reference proteome</keyword>
<sequence length="161" mass="19043">ALAKCTTKINTIKFSYFDPDYEPQIFHALINIIKSQEQIKLFFLAGYYCTEFHGIISALESQKNSLQEVILNNCDFRNTLLEPYTDILINHCNAPLKKILIYRLNNERISKALVEFCMRNKALNYVGVFKYFDLDDNTKKEVEPYVKLVPYEYIVFDYFDY</sequence>
<name>A0A397TW61_9GLOM</name>
<gene>
    <name evidence="1" type="ORF">C2G38_2125518</name>
</gene>
<proteinExistence type="predicted"/>
<dbReference type="Proteomes" id="UP000266673">
    <property type="component" value="Unassembled WGS sequence"/>
</dbReference>
<reference evidence="1 2" key="1">
    <citation type="submission" date="2018-06" db="EMBL/GenBank/DDBJ databases">
        <title>Comparative genomics reveals the genomic features of Rhizophagus irregularis, R. cerebriforme, R. diaphanum and Gigaspora rosea, and their symbiotic lifestyle signature.</title>
        <authorList>
            <person name="Morin E."/>
            <person name="San Clemente H."/>
            <person name="Chen E.C.H."/>
            <person name="De La Providencia I."/>
            <person name="Hainaut M."/>
            <person name="Kuo A."/>
            <person name="Kohler A."/>
            <person name="Murat C."/>
            <person name="Tang N."/>
            <person name="Roy S."/>
            <person name="Loubradou J."/>
            <person name="Henrissat B."/>
            <person name="Grigoriev I.V."/>
            <person name="Corradi N."/>
            <person name="Roux C."/>
            <person name="Martin F.M."/>
        </authorList>
    </citation>
    <scope>NUCLEOTIDE SEQUENCE [LARGE SCALE GENOMIC DNA]</scope>
    <source>
        <strain evidence="1 2">DAOM 194757</strain>
    </source>
</reference>